<accession>A0ABX0Q431</accession>
<dbReference type="PANTHER" id="PTHR23419:SF8">
    <property type="entry name" value="FI09726P"/>
    <property type="match status" value="1"/>
</dbReference>
<reference evidence="2 3" key="1">
    <citation type="journal article" date="2011" name="Curr. Microbiol.">
        <title>Luteibacter jiangsuensis sp. nov.: a methamidophos-degrading bacterium isolated from a methamidophos-manufacturing factory.</title>
        <authorList>
            <person name="Wang L."/>
            <person name="Wang G.L."/>
            <person name="Li S.P."/>
            <person name="Jiang J.D."/>
        </authorList>
    </citation>
    <scope>NUCLEOTIDE SEQUENCE [LARGE SCALE GENOMIC DNA]</scope>
    <source>
        <strain evidence="2 3">CGMCC 1.10133</strain>
    </source>
</reference>
<comment type="caution">
    <text evidence="2">The sequence shown here is derived from an EMBL/GenBank/DDBJ whole genome shotgun (WGS) entry which is preliminary data.</text>
</comment>
<evidence type="ECO:0000313" key="2">
    <source>
        <dbReference type="EMBL" id="NID05051.1"/>
    </source>
</evidence>
<dbReference type="Proteomes" id="UP001429601">
    <property type="component" value="Unassembled WGS sequence"/>
</dbReference>
<dbReference type="InterPro" id="IPR004323">
    <property type="entry name" value="Ion_tolerance_CutA"/>
</dbReference>
<organism evidence="2 3">
    <name type="scientific">Luteibacter jiangsuensis</name>
    <dbReference type="NCBI Taxonomy" id="637577"/>
    <lineage>
        <taxon>Bacteria</taxon>
        <taxon>Pseudomonadati</taxon>
        <taxon>Pseudomonadota</taxon>
        <taxon>Gammaproteobacteria</taxon>
        <taxon>Lysobacterales</taxon>
        <taxon>Rhodanobacteraceae</taxon>
        <taxon>Luteibacter</taxon>
    </lineage>
</organism>
<evidence type="ECO:0000313" key="3">
    <source>
        <dbReference type="Proteomes" id="UP001429601"/>
    </source>
</evidence>
<dbReference type="Gene3D" id="3.30.70.120">
    <property type="match status" value="1"/>
</dbReference>
<dbReference type="SUPFAM" id="SSF54913">
    <property type="entry name" value="GlnB-like"/>
    <property type="match status" value="1"/>
</dbReference>
<gene>
    <name evidence="2" type="ORF">HBF26_09150</name>
</gene>
<sequence length="120" mass="12756">MVVMSQPVAILIACPQGEPAAALARGLVEAGLAACVNHLPGMRSTYRWKGEVVTDGEDLLIVKTVREAFPDVEAFVLANHPYEVPEVVALPLVEGHAPYLAWLEAGVPTTRASQSGIPRS</sequence>
<dbReference type="EMBL" id="JAAQQR010000003">
    <property type="protein sequence ID" value="NID05051.1"/>
    <property type="molecule type" value="Genomic_DNA"/>
</dbReference>
<comment type="similarity">
    <text evidence="1">Belongs to the CutA family.</text>
</comment>
<protein>
    <submittedName>
        <fullName evidence="2">Divalent-cation tolerance protein CutA</fullName>
    </submittedName>
</protein>
<keyword evidence="3" id="KW-1185">Reference proteome</keyword>
<name>A0ABX0Q431_9GAMM</name>
<dbReference type="Pfam" id="PF03091">
    <property type="entry name" value="CutA1"/>
    <property type="match status" value="1"/>
</dbReference>
<dbReference type="InterPro" id="IPR011322">
    <property type="entry name" value="N-reg_PII-like_a/b"/>
</dbReference>
<dbReference type="InterPro" id="IPR015867">
    <property type="entry name" value="N-reg_PII/ATP_PRibTrfase_C"/>
</dbReference>
<dbReference type="PANTHER" id="PTHR23419">
    <property type="entry name" value="DIVALENT CATION TOLERANCE CUTA-RELATED"/>
    <property type="match status" value="1"/>
</dbReference>
<evidence type="ECO:0000256" key="1">
    <source>
        <dbReference type="ARBA" id="ARBA00010169"/>
    </source>
</evidence>
<proteinExistence type="inferred from homology"/>